<keyword evidence="3" id="KW-1185">Reference proteome</keyword>
<gene>
    <name evidence="2" type="ordered locus">M5M_07660</name>
</gene>
<dbReference type="RefSeq" id="WP_015046896.1">
    <property type="nucleotide sequence ID" value="NC_018868.3"/>
</dbReference>
<name>K4KL03_SIMAS</name>
<feature type="region of interest" description="Disordered" evidence="1">
    <location>
        <begin position="49"/>
        <end position="95"/>
    </location>
</feature>
<dbReference type="KEGG" id="saga:M5M_07660"/>
<dbReference type="HOGENOM" id="CLU_1110807_0_0_6"/>
<dbReference type="AlphaFoldDB" id="K4KL03"/>
<organism evidence="2 3">
    <name type="scientific">Simiduia agarivorans (strain DSM 21679 / JCM 13881 / BCRC 17597 / SA1)</name>
    <dbReference type="NCBI Taxonomy" id="1117647"/>
    <lineage>
        <taxon>Bacteria</taxon>
        <taxon>Pseudomonadati</taxon>
        <taxon>Pseudomonadota</taxon>
        <taxon>Gammaproteobacteria</taxon>
        <taxon>Cellvibrionales</taxon>
        <taxon>Cellvibrionaceae</taxon>
        <taxon>Simiduia</taxon>
    </lineage>
</organism>
<evidence type="ECO:0000313" key="2">
    <source>
        <dbReference type="EMBL" id="AFU98723.1"/>
    </source>
</evidence>
<proteinExistence type="predicted"/>
<protein>
    <submittedName>
        <fullName evidence="2">Uncharacterized protein</fullName>
    </submittedName>
</protein>
<dbReference type="EMBL" id="CP003746">
    <property type="protein sequence ID" value="AFU98723.1"/>
    <property type="molecule type" value="Genomic_DNA"/>
</dbReference>
<dbReference type="STRING" id="1117647.M5M_07660"/>
<sequence length="250" mass="27011">MKRIFTLTLCLSATSYIGWTLNSDGKTPAQDESINQGTLAEARTALPRRQQPGADWVAQSSDPAPETPLTATPDTSAGISETQLPAESAQAAESTPLPIPISRALINHDEAGKATSLNLDVAKTLLDEEFQLLLDEFSRSNTELSARNRYQQHEALSSISSLSTANLEALECNDSLCVAWITQSATNQELIAEAVKDRLTSNAVLYNWQGKGSGMNPDLYVLFSAKESIKGFKFKKCQPESGSTCEDPGK</sequence>
<dbReference type="Proteomes" id="UP000000466">
    <property type="component" value="Chromosome"/>
</dbReference>
<reference evidence="2 3" key="1">
    <citation type="journal article" date="2013" name="Genome Announc.">
        <title>Complete genome sequence of Simiduia agarivorans SA1(T), a marine bacterium able to degrade a variety of polysaccharides.</title>
        <authorList>
            <person name="Lin S.Y."/>
            <person name="Shieh W.Y."/>
            <person name="Chen J.S."/>
            <person name="Tang S.L."/>
        </authorList>
    </citation>
    <scope>NUCLEOTIDE SEQUENCE [LARGE SCALE GENOMIC DNA]</scope>
    <source>
        <strain evidence="3">DSM 21679 / JCM 13881 / BCRC 17597 / SA1</strain>
    </source>
</reference>
<evidence type="ECO:0000313" key="3">
    <source>
        <dbReference type="Proteomes" id="UP000000466"/>
    </source>
</evidence>
<feature type="compositionally biased region" description="Polar residues" evidence="1">
    <location>
        <begin position="69"/>
        <end position="85"/>
    </location>
</feature>
<evidence type="ECO:0000256" key="1">
    <source>
        <dbReference type="SAM" id="MobiDB-lite"/>
    </source>
</evidence>
<accession>K4KL03</accession>